<dbReference type="CDD" id="cd10944">
    <property type="entry name" value="CE4_SmPgdA_like"/>
    <property type="match status" value="1"/>
</dbReference>
<dbReference type="InterPro" id="IPR002509">
    <property type="entry name" value="NODB_dom"/>
</dbReference>
<gene>
    <name evidence="3" type="ORF">O9H85_16260</name>
</gene>
<sequence length="216" mass="25314">MRKLALRKPRARSRKSRPAQKTAYLTFDDGPKLVTNLILDVLARNKVKGTFFMLEPLIRRFPKTVRRMVREGHAVGLHGVTHKVSQFYASKQSVIREFNDTRNTLKKVTGKDTVLVRTPYGSLPHMRPSYFKAVRHTGYRLWDWNVDSRDWKLRNEHLIYLVKKGVLNLEKSGSRPVILMHDLPMTARLLPRIIRFLKNRDYRLKKLDSSLTPVQL</sequence>
<evidence type="ECO:0000256" key="1">
    <source>
        <dbReference type="SAM" id="MobiDB-lite"/>
    </source>
</evidence>
<comment type="caution">
    <text evidence="3">The sequence shown here is derived from an EMBL/GenBank/DDBJ whole genome shotgun (WGS) entry which is preliminary data.</text>
</comment>
<evidence type="ECO:0000259" key="2">
    <source>
        <dbReference type="PROSITE" id="PS51677"/>
    </source>
</evidence>
<accession>A0ABT4QAN7</accession>
<organism evidence="3 4">
    <name type="scientific">Paenibacillus gyeongsangnamensis</name>
    <dbReference type="NCBI Taxonomy" id="3388067"/>
    <lineage>
        <taxon>Bacteria</taxon>
        <taxon>Bacillati</taxon>
        <taxon>Bacillota</taxon>
        <taxon>Bacilli</taxon>
        <taxon>Bacillales</taxon>
        <taxon>Paenibacillaceae</taxon>
        <taxon>Paenibacillus</taxon>
    </lineage>
</organism>
<dbReference type="EMBL" id="JAQAGZ010000010">
    <property type="protein sequence ID" value="MCZ8513945.1"/>
    <property type="molecule type" value="Genomic_DNA"/>
</dbReference>
<dbReference type="Proteomes" id="UP001527882">
    <property type="component" value="Unassembled WGS sequence"/>
</dbReference>
<name>A0ABT4QAN7_9BACL</name>
<dbReference type="SUPFAM" id="SSF88713">
    <property type="entry name" value="Glycoside hydrolase/deacetylase"/>
    <property type="match status" value="1"/>
</dbReference>
<dbReference type="RefSeq" id="WP_269882468.1">
    <property type="nucleotide sequence ID" value="NZ_JAQAGZ010000010.1"/>
</dbReference>
<dbReference type="PANTHER" id="PTHR10587:SF125">
    <property type="entry name" value="POLYSACCHARIDE DEACETYLASE YHEN-RELATED"/>
    <property type="match status" value="1"/>
</dbReference>
<dbReference type="Gene3D" id="3.20.20.370">
    <property type="entry name" value="Glycoside hydrolase/deacetylase"/>
    <property type="match status" value="1"/>
</dbReference>
<dbReference type="InterPro" id="IPR011330">
    <property type="entry name" value="Glyco_hydro/deAcase_b/a-brl"/>
</dbReference>
<feature type="region of interest" description="Disordered" evidence="1">
    <location>
        <begin position="1"/>
        <end position="20"/>
    </location>
</feature>
<feature type="domain" description="NodB homology" evidence="2">
    <location>
        <begin position="21"/>
        <end position="205"/>
    </location>
</feature>
<feature type="compositionally biased region" description="Basic residues" evidence="1">
    <location>
        <begin position="1"/>
        <end position="18"/>
    </location>
</feature>
<dbReference type="InterPro" id="IPR050248">
    <property type="entry name" value="Polysacc_deacetylase_ArnD"/>
</dbReference>
<evidence type="ECO:0000313" key="3">
    <source>
        <dbReference type="EMBL" id="MCZ8513945.1"/>
    </source>
</evidence>
<dbReference type="PANTHER" id="PTHR10587">
    <property type="entry name" value="GLYCOSYL TRANSFERASE-RELATED"/>
    <property type="match status" value="1"/>
</dbReference>
<dbReference type="Pfam" id="PF01522">
    <property type="entry name" value="Polysacc_deac_1"/>
    <property type="match status" value="1"/>
</dbReference>
<keyword evidence="4" id="KW-1185">Reference proteome</keyword>
<proteinExistence type="predicted"/>
<dbReference type="PROSITE" id="PS51677">
    <property type="entry name" value="NODB"/>
    <property type="match status" value="1"/>
</dbReference>
<protein>
    <submittedName>
        <fullName evidence="3">Polysaccharide deacetylase</fullName>
    </submittedName>
</protein>
<evidence type="ECO:0000313" key="4">
    <source>
        <dbReference type="Proteomes" id="UP001527882"/>
    </source>
</evidence>
<reference evidence="3 4" key="1">
    <citation type="submission" date="2022-12" db="EMBL/GenBank/DDBJ databases">
        <title>Draft genome sequence of Paenibacillus sp. dW9.</title>
        <authorList>
            <person name="Choi E.-W."/>
            <person name="Kim D.-U."/>
        </authorList>
    </citation>
    <scope>NUCLEOTIDE SEQUENCE [LARGE SCALE GENOMIC DNA]</scope>
    <source>
        <strain evidence="4">dW9</strain>
    </source>
</reference>